<keyword evidence="4" id="KW-1185">Reference proteome</keyword>
<keyword evidence="2" id="KW-0812">Transmembrane</keyword>
<protein>
    <recommendedName>
        <fullName evidence="5">Transmembrane protein</fullName>
    </recommendedName>
</protein>
<feature type="region of interest" description="Disordered" evidence="1">
    <location>
        <begin position="72"/>
        <end position="159"/>
    </location>
</feature>
<dbReference type="AlphaFoldDB" id="W9RKT0"/>
<dbReference type="eggNOG" id="ENOG502S78J">
    <property type="taxonomic scope" value="Eukaryota"/>
</dbReference>
<feature type="compositionally biased region" description="Basic and acidic residues" evidence="1">
    <location>
        <begin position="88"/>
        <end position="99"/>
    </location>
</feature>
<evidence type="ECO:0000313" key="3">
    <source>
        <dbReference type="EMBL" id="EXB82585.1"/>
    </source>
</evidence>
<dbReference type="Proteomes" id="UP000030645">
    <property type="component" value="Unassembled WGS sequence"/>
</dbReference>
<dbReference type="OrthoDB" id="1906668at2759"/>
<evidence type="ECO:0008006" key="5">
    <source>
        <dbReference type="Google" id="ProtNLM"/>
    </source>
</evidence>
<evidence type="ECO:0000313" key="4">
    <source>
        <dbReference type="Proteomes" id="UP000030645"/>
    </source>
</evidence>
<feature type="transmembrane region" description="Helical" evidence="2">
    <location>
        <begin position="43"/>
        <end position="67"/>
    </location>
</feature>
<sequence length="191" mass="21063">MSTFQPQQPQLQNQPQQQQPVVVYPNPVTKQPPGSSHHSNGSFGTVFIILAVIAVVSAIACLLGRLCNRRVHSQKPKAQTSHKPSRSTRKDRLDHHVEFGSDSGQNNNFRPRDQGDVEFGNNPNINSRPNKEGEDIEFGFDNKRGVPNGNNIKTNGNREGRGHVVFENITGAVKHHAGDHHDHGGPRANPE</sequence>
<evidence type="ECO:0000256" key="1">
    <source>
        <dbReference type="SAM" id="MobiDB-lite"/>
    </source>
</evidence>
<keyword evidence="2" id="KW-0472">Membrane</keyword>
<dbReference type="KEGG" id="mnt:21410371"/>
<name>W9RKT0_9ROSA</name>
<dbReference type="PANTHER" id="PTHR33429:SF7">
    <property type="entry name" value="OS02G0708000 PROTEIN"/>
    <property type="match status" value="1"/>
</dbReference>
<evidence type="ECO:0000256" key="2">
    <source>
        <dbReference type="SAM" id="Phobius"/>
    </source>
</evidence>
<reference evidence="4" key="1">
    <citation type="submission" date="2013-01" db="EMBL/GenBank/DDBJ databases">
        <title>Draft Genome Sequence of a Mulberry Tree, Morus notabilis C.K. Schneid.</title>
        <authorList>
            <person name="He N."/>
            <person name="Zhao S."/>
        </authorList>
    </citation>
    <scope>NUCLEOTIDE SEQUENCE</scope>
</reference>
<organism evidence="3 4">
    <name type="scientific">Morus notabilis</name>
    <dbReference type="NCBI Taxonomy" id="981085"/>
    <lineage>
        <taxon>Eukaryota</taxon>
        <taxon>Viridiplantae</taxon>
        <taxon>Streptophyta</taxon>
        <taxon>Embryophyta</taxon>
        <taxon>Tracheophyta</taxon>
        <taxon>Spermatophyta</taxon>
        <taxon>Magnoliopsida</taxon>
        <taxon>eudicotyledons</taxon>
        <taxon>Gunneridae</taxon>
        <taxon>Pentapetalae</taxon>
        <taxon>rosids</taxon>
        <taxon>fabids</taxon>
        <taxon>Rosales</taxon>
        <taxon>Moraceae</taxon>
        <taxon>Moreae</taxon>
        <taxon>Morus</taxon>
    </lineage>
</organism>
<dbReference type="PANTHER" id="PTHR33429">
    <property type="entry name" value="OS02G0708000 PROTEIN-RELATED"/>
    <property type="match status" value="1"/>
</dbReference>
<accession>W9RKT0</accession>
<dbReference type="EMBL" id="KE344869">
    <property type="protein sequence ID" value="EXB82585.1"/>
    <property type="molecule type" value="Genomic_DNA"/>
</dbReference>
<keyword evidence="2" id="KW-1133">Transmembrane helix</keyword>
<proteinExistence type="predicted"/>
<gene>
    <name evidence="3" type="ORF">L484_027763</name>
</gene>